<dbReference type="SUPFAM" id="SSF82708">
    <property type="entry name" value="R3H domain"/>
    <property type="match status" value="1"/>
</dbReference>
<dbReference type="CDD" id="cd02644">
    <property type="entry name" value="R3H_jag"/>
    <property type="match status" value="1"/>
</dbReference>
<accession>A0A1G2EDZ5</accession>
<dbReference type="AlphaFoldDB" id="A0A1G2EDZ5"/>
<dbReference type="SMART" id="SM00393">
    <property type="entry name" value="R3H"/>
    <property type="match status" value="1"/>
</dbReference>
<protein>
    <recommendedName>
        <fullName evidence="1">R3H domain-containing protein</fullName>
    </recommendedName>
</protein>
<reference evidence="2 3" key="1">
    <citation type="journal article" date="2016" name="Nat. Commun.">
        <title>Thousands of microbial genomes shed light on interconnected biogeochemical processes in an aquifer system.</title>
        <authorList>
            <person name="Anantharaman K."/>
            <person name="Brown C.T."/>
            <person name="Hug L.A."/>
            <person name="Sharon I."/>
            <person name="Castelle C.J."/>
            <person name="Probst A.J."/>
            <person name="Thomas B.C."/>
            <person name="Singh A."/>
            <person name="Wilkins M.J."/>
            <person name="Karaoz U."/>
            <person name="Brodie E.L."/>
            <person name="Williams K.H."/>
            <person name="Hubbard S.S."/>
            <person name="Banfield J.F."/>
        </authorList>
    </citation>
    <scope>NUCLEOTIDE SEQUENCE [LARGE SCALE GENOMIC DNA]</scope>
</reference>
<dbReference type="PANTHER" id="PTHR35800:SF1">
    <property type="entry name" value="RNA-BINDING PROTEIN KHPB"/>
    <property type="match status" value="1"/>
</dbReference>
<dbReference type="GO" id="GO:0003723">
    <property type="term" value="F:RNA binding"/>
    <property type="evidence" value="ECO:0007669"/>
    <property type="project" value="InterPro"/>
</dbReference>
<evidence type="ECO:0000313" key="2">
    <source>
        <dbReference type="EMBL" id="OGZ23540.1"/>
    </source>
</evidence>
<dbReference type="InterPro" id="IPR034079">
    <property type="entry name" value="R3H_KhpB"/>
</dbReference>
<proteinExistence type="predicted"/>
<gene>
    <name evidence="2" type="ORF">A3A08_01575</name>
</gene>
<dbReference type="PANTHER" id="PTHR35800">
    <property type="entry name" value="PROTEIN JAG"/>
    <property type="match status" value="1"/>
</dbReference>
<dbReference type="InterPro" id="IPR036867">
    <property type="entry name" value="R3H_dom_sf"/>
</dbReference>
<dbReference type="InterPro" id="IPR039247">
    <property type="entry name" value="KhpB"/>
</dbReference>
<organism evidence="2 3">
    <name type="scientific">Candidatus Nealsonbacteria bacterium RIFCSPLOWO2_01_FULL_41_9</name>
    <dbReference type="NCBI Taxonomy" id="1801671"/>
    <lineage>
        <taxon>Bacteria</taxon>
        <taxon>Candidatus Nealsoniibacteriota</taxon>
    </lineage>
</organism>
<dbReference type="PROSITE" id="PS51061">
    <property type="entry name" value="R3H"/>
    <property type="match status" value="1"/>
</dbReference>
<name>A0A1G2EDZ5_9BACT</name>
<dbReference type="InterPro" id="IPR015946">
    <property type="entry name" value="KH_dom-like_a/b"/>
</dbReference>
<feature type="domain" description="R3H" evidence="1">
    <location>
        <begin position="105"/>
        <end position="171"/>
    </location>
</feature>
<dbReference type="Gene3D" id="3.30.300.20">
    <property type="match status" value="1"/>
</dbReference>
<dbReference type="Pfam" id="PF01424">
    <property type="entry name" value="R3H"/>
    <property type="match status" value="1"/>
</dbReference>
<dbReference type="EMBL" id="MHMG01000014">
    <property type="protein sequence ID" value="OGZ23540.1"/>
    <property type="molecule type" value="Genomic_DNA"/>
</dbReference>
<sequence length="171" mass="19572">MELQNSIKKINPLINTEQIRSIIEDFFEKMALEVEVDVLPQNGSTLPVNIKTDEPQILIGQGGQTLFEIQHILRAILRKKIAQSEFVPEEQGFLYIDLDVNDYKKKKIDYLKELARSAADEAALMKQEKILEPMSAYERRIIHLELAGRADVVSESTGEEPERKIVIKPKI</sequence>
<evidence type="ECO:0000313" key="3">
    <source>
        <dbReference type="Proteomes" id="UP000176406"/>
    </source>
</evidence>
<dbReference type="Gene3D" id="3.30.1370.50">
    <property type="entry name" value="R3H-like domain"/>
    <property type="match status" value="1"/>
</dbReference>
<evidence type="ECO:0000259" key="1">
    <source>
        <dbReference type="PROSITE" id="PS51061"/>
    </source>
</evidence>
<dbReference type="InterPro" id="IPR001374">
    <property type="entry name" value="R3H_dom"/>
</dbReference>
<comment type="caution">
    <text evidence="2">The sequence shown here is derived from an EMBL/GenBank/DDBJ whole genome shotgun (WGS) entry which is preliminary data.</text>
</comment>
<dbReference type="Proteomes" id="UP000176406">
    <property type="component" value="Unassembled WGS sequence"/>
</dbReference>